<dbReference type="CDD" id="cd04673">
    <property type="entry name" value="NUDIX_ADPRase"/>
    <property type="match status" value="1"/>
</dbReference>
<reference evidence="5 6" key="1">
    <citation type="submission" date="2017-07" db="EMBL/GenBank/DDBJ databases">
        <authorList>
            <person name="Sun Z.S."/>
            <person name="Albrecht U."/>
            <person name="Echele G."/>
            <person name="Lee C.C."/>
        </authorList>
    </citation>
    <scope>NUCLEOTIDE SEQUENCE [LARGE SCALE GENOMIC DNA]</scope>
    <source>
        <strain evidence="5 6">CGMCC 1.12710</strain>
    </source>
</reference>
<protein>
    <submittedName>
        <fullName evidence="5">ADP-ribose pyrophosphatase YjhB, NUDIX family</fullName>
    </submittedName>
</protein>
<evidence type="ECO:0000256" key="2">
    <source>
        <dbReference type="ARBA" id="ARBA00022801"/>
    </source>
</evidence>
<dbReference type="PROSITE" id="PS00893">
    <property type="entry name" value="NUDIX_BOX"/>
    <property type="match status" value="1"/>
</dbReference>
<name>A0A239PSQ3_9PROT</name>
<evidence type="ECO:0000259" key="4">
    <source>
        <dbReference type="PROSITE" id="PS51462"/>
    </source>
</evidence>
<accession>A0A239PSQ3</accession>
<dbReference type="InterPro" id="IPR000086">
    <property type="entry name" value="NUDIX_hydrolase_dom"/>
</dbReference>
<dbReference type="PANTHER" id="PTHR43736:SF1">
    <property type="entry name" value="DIHYDRONEOPTERIN TRIPHOSPHATE DIPHOSPHATASE"/>
    <property type="match status" value="1"/>
</dbReference>
<evidence type="ECO:0000313" key="6">
    <source>
        <dbReference type="Proteomes" id="UP000198346"/>
    </source>
</evidence>
<dbReference type="PROSITE" id="PS51462">
    <property type="entry name" value="NUDIX"/>
    <property type="match status" value="1"/>
</dbReference>
<dbReference type="OrthoDB" id="9761969at2"/>
<dbReference type="InterPro" id="IPR020084">
    <property type="entry name" value="NUDIX_hydrolase_CS"/>
</dbReference>
<dbReference type="Gene3D" id="3.90.79.10">
    <property type="entry name" value="Nucleoside Triphosphate Pyrophosphohydrolase"/>
    <property type="match status" value="1"/>
</dbReference>
<dbReference type="InterPro" id="IPR015797">
    <property type="entry name" value="NUDIX_hydrolase-like_dom_sf"/>
</dbReference>
<organism evidence="5 6">
    <name type="scientific">Amphiplicatus metriothermophilus</name>
    <dbReference type="NCBI Taxonomy" id="1519374"/>
    <lineage>
        <taxon>Bacteria</taxon>
        <taxon>Pseudomonadati</taxon>
        <taxon>Pseudomonadota</taxon>
        <taxon>Alphaproteobacteria</taxon>
        <taxon>Parvularculales</taxon>
        <taxon>Parvularculaceae</taxon>
        <taxon>Amphiplicatus</taxon>
    </lineage>
</organism>
<dbReference type="PANTHER" id="PTHR43736">
    <property type="entry name" value="ADP-RIBOSE PYROPHOSPHATASE"/>
    <property type="match status" value="1"/>
</dbReference>
<dbReference type="RefSeq" id="WP_089412055.1">
    <property type="nucleotide sequence ID" value="NZ_FZQA01000003.1"/>
</dbReference>
<dbReference type="Pfam" id="PF00293">
    <property type="entry name" value="NUDIX"/>
    <property type="match status" value="1"/>
</dbReference>
<feature type="domain" description="Nudix hydrolase" evidence="4">
    <location>
        <begin position="6"/>
        <end position="138"/>
    </location>
</feature>
<proteinExistence type="inferred from homology"/>
<keyword evidence="6" id="KW-1185">Reference proteome</keyword>
<comment type="cofactor">
    <cofactor evidence="1">
        <name>Mg(2+)</name>
        <dbReference type="ChEBI" id="CHEBI:18420"/>
    </cofactor>
</comment>
<evidence type="ECO:0000313" key="5">
    <source>
        <dbReference type="EMBL" id="SNT73168.1"/>
    </source>
</evidence>
<dbReference type="GO" id="GO:0016787">
    <property type="term" value="F:hydrolase activity"/>
    <property type="evidence" value="ECO:0007669"/>
    <property type="project" value="UniProtKB-KW"/>
</dbReference>
<dbReference type="EMBL" id="FZQA01000003">
    <property type="protein sequence ID" value="SNT73168.1"/>
    <property type="molecule type" value="Genomic_DNA"/>
</dbReference>
<keyword evidence="2 3" id="KW-0378">Hydrolase</keyword>
<dbReference type="PRINTS" id="PR00502">
    <property type="entry name" value="NUDIXFAMILY"/>
</dbReference>
<comment type="similarity">
    <text evidence="3">Belongs to the Nudix hydrolase family.</text>
</comment>
<evidence type="ECO:0000256" key="1">
    <source>
        <dbReference type="ARBA" id="ARBA00001946"/>
    </source>
</evidence>
<gene>
    <name evidence="5" type="ORF">SAMN06297382_1565</name>
</gene>
<sequence length="147" mass="16140">MSEHPAVLVGVGAVVFRGEKVLLIRRAKPPLAGAWSIPGGALDYGETLHEAVRREVREETGVEIRILDLIDVFEALPREGGEEAARRHMLLVDFVAEWRAGEPVPGDDAAEAQFVPVAEALKRLSWDKTREAVARAIAIRRKASKTL</sequence>
<evidence type="ECO:0000256" key="3">
    <source>
        <dbReference type="RuleBase" id="RU003476"/>
    </source>
</evidence>
<dbReference type="InterPro" id="IPR020476">
    <property type="entry name" value="Nudix_hydrolase"/>
</dbReference>
<dbReference type="Proteomes" id="UP000198346">
    <property type="component" value="Unassembled WGS sequence"/>
</dbReference>
<dbReference type="SUPFAM" id="SSF55811">
    <property type="entry name" value="Nudix"/>
    <property type="match status" value="1"/>
</dbReference>
<dbReference type="AlphaFoldDB" id="A0A239PSQ3"/>